<dbReference type="EMBL" id="JAAQWG010000122">
    <property type="protein sequence ID" value="NMY13733.1"/>
    <property type="molecule type" value="Genomic_DNA"/>
</dbReference>
<gene>
    <name evidence="1" type="ORF">HBO38_36105</name>
</gene>
<organism evidence="1 2">
    <name type="scientific">Pseudomonas veronii</name>
    <dbReference type="NCBI Taxonomy" id="76761"/>
    <lineage>
        <taxon>Bacteria</taxon>
        <taxon>Pseudomonadati</taxon>
        <taxon>Pseudomonadota</taxon>
        <taxon>Gammaproteobacteria</taxon>
        <taxon>Pseudomonadales</taxon>
        <taxon>Pseudomonadaceae</taxon>
        <taxon>Pseudomonas</taxon>
    </lineage>
</organism>
<protein>
    <submittedName>
        <fullName evidence="1">Uncharacterized protein</fullName>
    </submittedName>
</protein>
<evidence type="ECO:0000313" key="1">
    <source>
        <dbReference type="EMBL" id="NMY13733.1"/>
    </source>
</evidence>
<reference evidence="1 2" key="1">
    <citation type="journal article" date="2020" name="Front. Microbiol.">
        <title>Genetic Organization of the aprX-lipA2 Operon Affects the Proteolytic Potential of Pseudomonas Species in Milk.</title>
        <authorList>
            <person name="Maier C."/>
            <person name="Huptas C."/>
            <person name="von Neubeck M."/>
            <person name="Scherer S."/>
            <person name="Wenning M."/>
            <person name="Lucking G."/>
        </authorList>
    </citation>
    <scope>NUCLEOTIDE SEQUENCE [LARGE SCALE GENOMIC DNA]</scope>
    <source>
        <strain evidence="1 2">DSM 16272</strain>
    </source>
</reference>
<evidence type="ECO:0000313" key="2">
    <source>
        <dbReference type="Proteomes" id="UP000537729"/>
    </source>
</evidence>
<proteinExistence type="predicted"/>
<comment type="caution">
    <text evidence="1">The sequence shown here is derived from an EMBL/GenBank/DDBJ whole genome shotgun (WGS) entry which is preliminary data.</text>
</comment>
<sequence>MNTYLVEPLGNLQDQATEQALLVNASTEADLVAALAGTVARYRLNTTTDFATKPLDVSADLIQLREILINHQIVNAETNPCVARALTIVREHLPSITTVFYDEDLLWQYSDDEGDSPDWPTSIDQSVLEAAADELTIYPAVFRLDPPDDVMAVSAPTISRQRSIRFVAVIEGEVFTSDEGGGPEMTSEHLRANLDFALTKISADGGITHDTPGVVDFQDVSVRVTDQVDNSSFEPVLESLDRTTKAEQMLNALYACWTAGKSTDDLFKQWAESQRPLKQQ</sequence>
<dbReference type="AlphaFoldDB" id="A0A7Y1FCZ4"/>
<dbReference type="RefSeq" id="WP_169886714.1">
    <property type="nucleotide sequence ID" value="NZ_JAAQWG010000122.1"/>
</dbReference>
<accession>A0A7Y1FCZ4</accession>
<name>A0A7Y1FCZ4_PSEVE</name>
<dbReference type="Proteomes" id="UP000537729">
    <property type="component" value="Unassembled WGS sequence"/>
</dbReference>